<evidence type="ECO:0000313" key="2">
    <source>
        <dbReference type="EMBL" id="MED1567849.1"/>
    </source>
</evidence>
<proteinExistence type="predicted"/>
<keyword evidence="1" id="KW-1133">Transmembrane helix</keyword>
<keyword evidence="1" id="KW-0812">Transmembrane</keyword>
<evidence type="ECO:0000256" key="1">
    <source>
        <dbReference type="SAM" id="Phobius"/>
    </source>
</evidence>
<dbReference type="EMBL" id="JARMDB010000011">
    <property type="protein sequence ID" value="MED1567849.1"/>
    <property type="molecule type" value="Genomic_DNA"/>
</dbReference>
<comment type="caution">
    <text evidence="2">The sequence shown here is derived from an EMBL/GenBank/DDBJ whole genome shotgun (WGS) entry which is preliminary data.</text>
</comment>
<dbReference type="RefSeq" id="WP_327920731.1">
    <property type="nucleotide sequence ID" value="NZ_JARMDB010000011.1"/>
</dbReference>
<dbReference type="Proteomes" id="UP001309448">
    <property type="component" value="Unassembled WGS sequence"/>
</dbReference>
<accession>A0ABU6MYA9</accession>
<sequence length="92" mass="10044">MKQIKVLEVAKKMVLREKEKLQLAKEWLKTNHLIVKTSVVTSLCCVAGFAVLISSGILSNVGNIQEPTMVKRAFTENSAISTQGTSKGNGRI</sequence>
<keyword evidence="1" id="KW-0472">Membrane</keyword>
<organism evidence="2 3">
    <name type="scientific">Bacillus paramycoides</name>
    <dbReference type="NCBI Taxonomy" id="2026194"/>
    <lineage>
        <taxon>Bacteria</taxon>
        <taxon>Bacillati</taxon>
        <taxon>Bacillota</taxon>
        <taxon>Bacilli</taxon>
        <taxon>Bacillales</taxon>
        <taxon>Bacillaceae</taxon>
        <taxon>Bacillus</taxon>
        <taxon>Bacillus cereus group</taxon>
    </lineage>
</organism>
<protein>
    <recommendedName>
        <fullName evidence="4">Anti-sigma factor</fullName>
    </recommendedName>
</protein>
<gene>
    <name evidence="2" type="ORF">P4U88_18320</name>
</gene>
<evidence type="ECO:0000313" key="3">
    <source>
        <dbReference type="Proteomes" id="UP001309448"/>
    </source>
</evidence>
<feature type="transmembrane region" description="Helical" evidence="1">
    <location>
        <begin position="39"/>
        <end position="62"/>
    </location>
</feature>
<keyword evidence="3" id="KW-1185">Reference proteome</keyword>
<name>A0ABU6MYA9_9BACI</name>
<evidence type="ECO:0008006" key="4">
    <source>
        <dbReference type="Google" id="ProtNLM"/>
    </source>
</evidence>
<reference evidence="2 3" key="1">
    <citation type="submission" date="2023-03" db="EMBL/GenBank/DDBJ databases">
        <title>Bacillus Genome Sequencing.</title>
        <authorList>
            <person name="Dunlap C."/>
        </authorList>
    </citation>
    <scope>NUCLEOTIDE SEQUENCE [LARGE SCALE GENOMIC DNA]</scope>
    <source>
        <strain evidence="2 3">B-615</strain>
    </source>
</reference>